<accession>S0KVF1</accession>
<dbReference type="OrthoDB" id="9773999at2"/>
<dbReference type="InterPro" id="IPR006145">
    <property type="entry name" value="PsdUridine_synth_RsuA/RluA"/>
</dbReference>
<dbReference type="eggNOG" id="COG0564">
    <property type="taxonomic scope" value="Bacteria"/>
</dbReference>
<dbReference type="Gene3D" id="3.30.2350.10">
    <property type="entry name" value="Pseudouridine synthase"/>
    <property type="match status" value="1"/>
</dbReference>
<dbReference type="PROSITE" id="PS01129">
    <property type="entry name" value="PSI_RLU"/>
    <property type="match status" value="1"/>
</dbReference>
<dbReference type="AlphaFoldDB" id="S0KVF1"/>
<evidence type="ECO:0000313" key="7">
    <source>
        <dbReference type="EMBL" id="EOT87656.1"/>
    </source>
</evidence>
<keyword evidence="3 5" id="KW-0413">Isomerase</keyword>
<comment type="function">
    <text evidence="5">Responsible for synthesis of pseudouridine from uracil.</text>
</comment>
<evidence type="ECO:0000256" key="5">
    <source>
        <dbReference type="RuleBase" id="RU362028"/>
    </source>
</evidence>
<proteinExistence type="inferred from homology"/>
<comment type="catalytic activity">
    <reaction evidence="1 5">
        <text>a uridine in RNA = a pseudouridine in RNA</text>
        <dbReference type="Rhea" id="RHEA:48348"/>
        <dbReference type="Rhea" id="RHEA-COMP:12068"/>
        <dbReference type="Rhea" id="RHEA-COMP:12069"/>
        <dbReference type="ChEBI" id="CHEBI:65314"/>
        <dbReference type="ChEBI" id="CHEBI:65315"/>
    </reaction>
</comment>
<dbReference type="Proteomes" id="UP000015961">
    <property type="component" value="Unassembled WGS sequence"/>
</dbReference>
<comment type="similarity">
    <text evidence="2 5">Belongs to the pseudouridine synthase RluA family.</text>
</comment>
<dbReference type="PATRIC" id="fig|1140003.3.peg.713"/>
<protein>
    <recommendedName>
        <fullName evidence="5">Pseudouridine synthase</fullName>
        <ecNumber evidence="5">5.4.99.-</ecNumber>
    </recommendedName>
</protein>
<dbReference type="NCBIfam" id="TIGR00005">
    <property type="entry name" value="rluA_subfam"/>
    <property type="match status" value="1"/>
</dbReference>
<dbReference type="GO" id="GO:0003723">
    <property type="term" value="F:RNA binding"/>
    <property type="evidence" value="ECO:0007669"/>
    <property type="project" value="InterPro"/>
</dbReference>
<dbReference type="InterPro" id="IPR006225">
    <property type="entry name" value="PsdUridine_synth_RluC/D"/>
</dbReference>
<gene>
    <name evidence="7" type="ORF">I573_00713</name>
</gene>
<evidence type="ECO:0000256" key="3">
    <source>
        <dbReference type="ARBA" id="ARBA00023235"/>
    </source>
</evidence>
<comment type="caution">
    <text evidence="7">The sequence shown here is derived from an EMBL/GenBank/DDBJ whole genome shotgun (WGS) entry which is preliminary data.</text>
</comment>
<dbReference type="InterPro" id="IPR050188">
    <property type="entry name" value="RluA_PseudoU_synthase"/>
</dbReference>
<dbReference type="PANTHER" id="PTHR21600">
    <property type="entry name" value="MITOCHONDRIAL RNA PSEUDOURIDINE SYNTHASE"/>
    <property type="match status" value="1"/>
</dbReference>
<dbReference type="SUPFAM" id="SSF55120">
    <property type="entry name" value="Pseudouridine synthase"/>
    <property type="match status" value="1"/>
</dbReference>
<dbReference type="EMBL" id="ASWO01000001">
    <property type="protein sequence ID" value="EOT87656.1"/>
    <property type="molecule type" value="Genomic_DNA"/>
</dbReference>
<dbReference type="PANTHER" id="PTHR21600:SF44">
    <property type="entry name" value="RIBOSOMAL LARGE SUBUNIT PSEUDOURIDINE SYNTHASE D"/>
    <property type="match status" value="1"/>
</dbReference>
<evidence type="ECO:0000256" key="4">
    <source>
        <dbReference type="PIRSR" id="PIRSR606225-1"/>
    </source>
</evidence>
<evidence type="ECO:0000256" key="2">
    <source>
        <dbReference type="ARBA" id="ARBA00010876"/>
    </source>
</evidence>
<reference evidence="7 8" key="1">
    <citation type="submission" date="2013-03" db="EMBL/GenBank/DDBJ databases">
        <title>The Genome Sequence of Enterococcus sulfureus ATCC_49903 (PacBio/Illumina hybrid assembly).</title>
        <authorList>
            <consortium name="The Broad Institute Genomics Platform"/>
            <consortium name="The Broad Institute Genome Sequencing Center for Infectious Disease"/>
            <person name="Earl A."/>
            <person name="Russ C."/>
            <person name="Gilmore M."/>
            <person name="Surin D."/>
            <person name="Walker B."/>
            <person name="Young S."/>
            <person name="Zeng Q."/>
            <person name="Gargeya S."/>
            <person name="Fitzgerald M."/>
            <person name="Haas B."/>
            <person name="Abouelleil A."/>
            <person name="Allen A.W."/>
            <person name="Alvarado L."/>
            <person name="Arachchi H.M."/>
            <person name="Berlin A.M."/>
            <person name="Chapman S.B."/>
            <person name="Gainer-Dewar J."/>
            <person name="Goldberg J."/>
            <person name="Griggs A."/>
            <person name="Gujja S."/>
            <person name="Hansen M."/>
            <person name="Howarth C."/>
            <person name="Imamovic A."/>
            <person name="Ireland A."/>
            <person name="Larimer J."/>
            <person name="McCowan C."/>
            <person name="Murphy C."/>
            <person name="Pearson M."/>
            <person name="Poon T.W."/>
            <person name="Priest M."/>
            <person name="Roberts A."/>
            <person name="Saif S."/>
            <person name="Shea T."/>
            <person name="Sisk P."/>
            <person name="Sykes S."/>
            <person name="Wortman J."/>
            <person name="Nusbaum C."/>
            <person name="Birren B."/>
        </authorList>
    </citation>
    <scope>NUCLEOTIDE SEQUENCE [LARGE SCALE GENOMIC DNA]</scope>
    <source>
        <strain evidence="7 8">ATCC 49903</strain>
    </source>
</reference>
<keyword evidence="8" id="KW-1185">Reference proteome</keyword>
<evidence type="ECO:0000256" key="1">
    <source>
        <dbReference type="ARBA" id="ARBA00000073"/>
    </source>
</evidence>
<sequence>MKYQITLPANQPIMTVRDLLEQEWLVPRKVRHFLRVRKHVERNGEPVKFHEEVHPHDQISLTLEESDYSFQEIPLGDPDIDVLFEDEHLLIANKPFGIKTHPNQPGETGTFFNHVQAYLAQKQERGYIVHRLDKETSGVVLFAKNPLVLPILGRLLEQKEIHRTYQAIVKGKLTHDQTIRLAIGRDRHDRRKRVVDPRNGQQAVTHFHVVAATAQQSMITCILETGRTHQIRVHLHAIGHPIIGDPLYGKASDRLYLHAKQIELIHPFTKQHLNIETKNSLFHE</sequence>
<feature type="domain" description="Pseudouridine synthase RsuA/RluA-like" evidence="6">
    <location>
        <begin position="88"/>
        <end position="237"/>
    </location>
</feature>
<dbReference type="Pfam" id="PF00849">
    <property type="entry name" value="PseudoU_synth_2"/>
    <property type="match status" value="1"/>
</dbReference>
<organism evidence="7 8">
    <name type="scientific">Enterococcus sulfureus ATCC 49903</name>
    <dbReference type="NCBI Taxonomy" id="1140003"/>
    <lineage>
        <taxon>Bacteria</taxon>
        <taxon>Bacillati</taxon>
        <taxon>Bacillota</taxon>
        <taxon>Bacilli</taxon>
        <taxon>Lactobacillales</taxon>
        <taxon>Enterococcaceae</taxon>
        <taxon>Enterococcus</taxon>
    </lineage>
</organism>
<dbReference type="EC" id="5.4.99.-" evidence="5"/>
<name>S0KVF1_9ENTE</name>
<dbReference type="GO" id="GO:0000455">
    <property type="term" value="P:enzyme-directed rRNA pseudouridine synthesis"/>
    <property type="evidence" value="ECO:0007669"/>
    <property type="project" value="TreeGrafter"/>
</dbReference>
<evidence type="ECO:0000313" key="8">
    <source>
        <dbReference type="Proteomes" id="UP000015961"/>
    </source>
</evidence>
<dbReference type="RefSeq" id="WP_016185209.1">
    <property type="nucleotide sequence ID" value="NZ_ASWO01000001.1"/>
</dbReference>
<dbReference type="GO" id="GO:0009982">
    <property type="term" value="F:pseudouridine synthase activity"/>
    <property type="evidence" value="ECO:0007669"/>
    <property type="project" value="InterPro"/>
</dbReference>
<dbReference type="CDD" id="cd02869">
    <property type="entry name" value="PseudoU_synth_RluA_like"/>
    <property type="match status" value="1"/>
</dbReference>
<feature type="active site" evidence="4">
    <location>
        <position position="133"/>
    </location>
</feature>
<dbReference type="STRING" id="1140003.OMY_00720"/>
<evidence type="ECO:0000259" key="6">
    <source>
        <dbReference type="Pfam" id="PF00849"/>
    </source>
</evidence>
<dbReference type="InterPro" id="IPR020103">
    <property type="entry name" value="PsdUridine_synth_cat_dom_sf"/>
</dbReference>
<dbReference type="InterPro" id="IPR006224">
    <property type="entry name" value="PsdUridine_synth_RluA-like_CS"/>
</dbReference>
<dbReference type="GO" id="GO:0140098">
    <property type="term" value="F:catalytic activity, acting on RNA"/>
    <property type="evidence" value="ECO:0007669"/>
    <property type="project" value="UniProtKB-ARBA"/>
</dbReference>